<dbReference type="SUPFAM" id="SSF53098">
    <property type="entry name" value="Ribonuclease H-like"/>
    <property type="match status" value="1"/>
</dbReference>
<evidence type="ECO:0000313" key="3">
    <source>
        <dbReference type="EMBL" id="MCS0585562.1"/>
    </source>
</evidence>
<dbReference type="NCBIfam" id="NF033516">
    <property type="entry name" value="transpos_IS3"/>
    <property type="match status" value="1"/>
</dbReference>
<reference evidence="3 4" key="1">
    <citation type="submission" date="2022-08" db="EMBL/GenBank/DDBJ databases">
        <title>Reclassification of Massilia species as members of the genera Telluria, Duganella, Pseudoduganella, Mokoshia gen. nov. and Zemynaea gen. nov. using orthogonal and non-orthogonal genome-based approaches.</title>
        <authorList>
            <person name="Bowman J.P."/>
        </authorList>
    </citation>
    <scope>NUCLEOTIDE SEQUENCE [LARGE SCALE GENOMIC DNA]</scope>
    <source>
        <strain evidence="3 4">JCM 31316</strain>
    </source>
</reference>
<dbReference type="PANTHER" id="PTHR46889:SF4">
    <property type="entry name" value="TRANSPOSASE INSO FOR INSERTION SEQUENCE ELEMENT IS911B-RELATED"/>
    <property type="match status" value="1"/>
</dbReference>
<dbReference type="Proteomes" id="UP001204151">
    <property type="component" value="Unassembled WGS sequence"/>
</dbReference>
<protein>
    <submittedName>
        <fullName evidence="3">IS3 family transposase</fullName>
    </submittedName>
</protein>
<dbReference type="Gene3D" id="3.30.420.10">
    <property type="entry name" value="Ribonuclease H-like superfamily/Ribonuclease H"/>
    <property type="match status" value="1"/>
</dbReference>
<dbReference type="InterPro" id="IPR050900">
    <property type="entry name" value="Transposase_IS3/IS150/IS904"/>
</dbReference>
<dbReference type="PROSITE" id="PS50994">
    <property type="entry name" value="INTEGRASE"/>
    <property type="match status" value="1"/>
</dbReference>
<dbReference type="InterPro" id="IPR001584">
    <property type="entry name" value="Integrase_cat-core"/>
</dbReference>
<accession>A0ABT2A056</accession>
<evidence type="ECO:0000256" key="1">
    <source>
        <dbReference type="SAM" id="MobiDB-lite"/>
    </source>
</evidence>
<dbReference type="InterPro" id="IPR010921">
    <property type="entry name" value="Trp_repressor/repl_initiator"/>
</dbReference>
<dbReference type="InterPro" id="IPR025948">
    <property type="entry name" value="HTH-like_dom"/>
</dbReference>
<proteinExistence type="predicted"/>
<evidence type="ECO:0000259" key="2">
    <source>
        <dbReference type="PROSITE" id="PS50994"/>
    </source>
</evidence>
<dbReference type="Pfam" id="PF13276">
    <property type="entry name" value="HTH_21"/>
    <property type="match status" value="1"/>
</dbReference>
<gene>
    <name evidence="3" type="ORF">NX784_28700</name>
</gene>
<organism evidence="3 4">
    <name type="scientific">Massilia pinisoli</name>
    <dbReference type="NCBI Taxonomy" id="1772194"/>
    <lineage>
        <taxon>Bacteria</taxon>
        <taxon>Pseudomonadati</taxon>
        <taxon>Pseudomonadota</taxon>
        <taxon>Betaproteobacteria</taxon>
        <taxon>Burkholderiales</taxon>
        <taxon>Oxalobacteraceae</taxon>
        <taxon>Telluria group</taxon>
        <taxon>Massilia</taxon>
    </lineage>
</organism>
<name>A0ABT2A056_9BURK</name>
<evidence type="ECO:0000313" key="4">
    <source>
        <dbReference type="Proteomes" id="UP001204151"/>
    </source>
</evidence>
<dbReference type="InterPro" id="IPR048020">
    <property type="entry name" value="Transpos_IS3"/>
</dbReference>
<comment type="caution">
    <text evidence="3">The sequence shown here is derived from an EMBL/GenBank/DDBJ whole genome shotgun (WGS) entry which is preliminary data.</text>
</comment>
<dbReference type="RefSeq" id="WP_258820081.1">
    <property type="nucleotide sequence ID" value="NZ_JANUGW010000054.1"/>
</dbReference>
<dbReference type="EMBL" id="JANUGW010000054">
    <property type="protein sequence ID" value="MCS0585562.1"/>
    <property type="molecule type" value="Genomic_DNA"/>
</dbReference>
<dbReference type="PANTHER" id="PTHR46889">
    <property type="entry name" value="TRANSPOSASE INSF FOR INSERTION SEQUENCE IS3B-RELATED"/>
    <property type="match status" value="1"/>
</dbReference>
<dbReference type="InterPro" id="IPR012337">
    <property type="entry name" value="RNaseH-like_sf"/>
</dbReference>
<dbReference type="Pfam" id="PF00665">
    <property type="entry name" value="rve"/>
    <property type="match status" value="1"/>
</dbReference>
<dbReference type="SUPFAM" id="SSF48295">
    <property type="entry name" value="TrpR-like"/>
    <property type="match status" value="1"/>
</dbReference>
<sequence>MSEGKKRRVHTAEFKAKVGLEAVRGLKTVTEIAQEYGVHPVLVGQWKKEILENAGALFDVKRGPKPVDESSPEDKLYSEIGKLKMQVDWLKKKLGGMNPAERARWIGREDDMPLTMQCELAGVPRSTVYRRLEAATRMEFPCEEEDRLRALIDEEYTHRPFYGSRRMAVFLRGRGHRVNRKRVQRLMREMGLAGMAPGPTTSKAHPRHKVYPYLLRGVEVARPNQVWSTDLTYIRLARGFAYLVAIIDWYSRRVLAWRVSNSMDASFCVDCLEDALRHHGRPEVFNSDQGSQFTSDAFTGVLKREGVAISMDGRGRALDNIFVERLWRNVKYEDVYLKGYANMAELTVGLAQYFAFYNAGRPHQALRYETPDHVYRAGVGGGALIVDRFDGADQERGEDGSTGQRRAAAGVEMDTA</sequence>
<feature type="region of interest" description="Disordered" evidence="1">
    <location>
        <begin position="393"/>
        <end position="416"/>
    </location>
</feature>
<dbReference type="InterPro" id="IPR036397">
    <property type="entry name" value="RNaseH_sf"/>
</dbReference>
<feature type="domain" description="Integrase catalytic" evidence="2">
    <location>
        <begin position="219"/>
        <end position="379"/>
    </location>
</feature>
<keyword evidence="4" id="KW-1185">Reference proteome</keyword>